<dbReference type="RefSeq" id="WP_190597464.1">
    <property type="nucleotide sequence ID" value="NZ_JADEVV010000032.1"/>
</dbReference>
<evidence type="ECO:0008006" key="4">
    <source>
        <dbReference type="Google" id="ProtNLM"/>
    </source>
</evidence>
<keyword evidence="3" id="KW-1185">Reference proteome</keyword>
<proteinExistence type="predicted"/>
<organism evidence="2 3">
    <name type="scientific">Synechocystis salina LEGE 00031</name>
    <dbReference type="NCBI Taxonomy" id="1828736"/>
    <lineage>
        <taxon>Bacteria</taxon>
        <taxon>Bacillati</taxon>
        <taxon>Cyanobacteriota</taxon>
        <taxon>Cyanophyceae</taxon>
        <taxon>Synechococcales</taxon>
        <taxon>Merismopediaceae</taxon>
        <taxon>Synechocystis</taxon>
    </lineage>
</organism>
<evidence type="ECO:0000256" key="1">
    <source>
        <dbReference type="SAM" id="Coils"/>
    </source>
</evidence>
<evidence type="ECO:0000313" key="3">
    <source>
        <dbReference type="Proteomes" id="UP000658720"/>
    </source>
</evidence>
<sequence>MANLETYVRMAEDELTEYSSEARKIEKIRRKMALSLNYKQQQELKAEVLAIMPQGFLPRLVEDNRQTAALPFWGIAGLGLLFGISLQQPLDFLAPAIALPIAIKIQQWGWKLQAKRLLLKTIDELEQRIKNPETIIS</sequence>
<dbReference type="EMBL" id="JADEVV010000032">
    <property type="protein sequence ID" value="MBE9254530.1"/>
    <property type="molecule type" value="Genomic_DNA"/>
</dbReference>
<name>A0ABR9VT52_9SYNC</name>
<gene>
    <name evidence="2" type="ORF">IQ217_11905</name>
</gene>
<reference evidence="2 3" key="1">
    <citation type="submission" date="2020-10" db="EMBL/GenBank/DDBJ databases">
        <authorList>
            <person name="Castelo-Branco R."/>
            <person name="Eusebio N."/>
            <person name="Adriana R."/>
            <person name="Vieira A."/>
            <person name="Brugerolle De Fraissinette N."/>
            <person name="Rezende De Castro R."/>
            <person name="Schneider M.P."/>
            <person name="Vasconcelos V."/>
            <person name="Leao P.N."/>
        </authorList>
    </citation>
    <scope>NUCLEOTIDE SEQUENCE [LARGE SCALE GENOMIC DNA]</scope>
    <source>
        <strain evidence="2 3">LEGE 00031</strain>
    </source>
</reference>
<accession>A0ABR9VT52</accession>
<feature type="coiled-coil region" evidence="1">
    <location>
        <begin position="1"/>
        <end position="28"/>
    </location>
</feature>
<keyword evidence="1" id="KW-0175">Coiled coil</keyword>
<protein>
    <recommendedName>
        <fullName evidence="4">Sll1381 protein</fullName>
    </recommendedName>
</protein>
<evidence type="ECO:0000313" key="2">
    <source>
        <dbReference type="EMBL" id="MBE9254530.1"/>
    </source>
</evidence>
<dbReference type="Proteomes" id="UP000658720">
    <property type="component" value="Unassembled WGS sequence"/>
</dbReference>
<comment type="caution">
    <text evidence="2">The sequence shown here is derived from an EMBL/GenBank/DDBJ whole genome shotgun (WGS) entry which is preliminary data.</text>
</comment>